<dbReference type="PANTHER" id="PTHR37422">
    <property type="entry name" value="TEICHURONIC ACID BIOSYNTHESIS PROTEIN TUAE"/>
    <property type="match status" value="1"/>
</dbReference>
<accession>A0AA42PPS3</accession>
<dbReference type="AlphaFoldDB" id="A0AA42PPS3"/>
<proteinExistence type="predicted"/>
<gene>
    <name evidence="7" type="ORF">N5C39_09320</name>
</gene>
<sequence>MINSQQVQFISKALYITTFTLLLVVLPCAFIHEKTSRVIFYWCGYLSLAGLLLNAFKKEEKINFNRITFSFLMLSVLFLGWSLLSGFLSGEKSSELLYTPGKRWLIAAIISLFILNGKDNLKKFPSATIIVSVMTLAFIVASTYGILQGINSDTRILLGINRATLTAYAFSAFSLAFSAIIAATITTKKKYLFQLIVLIISTYIIFLTQTRAAMLIHPLLGLLLLLSWMWRDKLLNFKTLILSVLSLAVVASLNSRIIINRIDSTMIEIREYNLGNDHTSLGARFSMWKLGAMAFAESPFGQSETHRNNEIINFLKNANEKSEAAGYLTVHLHNEFIQYASIFGIFGILVLFVFFFMLIFKSSHPAIIGPIGIPTLAVLFYGSTDVLLTSIELIVIFSTTIILSSMASNYWQGASK</sequence>
<feature type="transmembrane region" description="Helical" evidence="5">
    <location>
        <begin position="390"/>
        <end position="411"/>
    </location>
</feature>
<evidence type="ECO:0000256" key="2">
    <source>
        <dbReference type="ARBA" id="ARBA00022692"/>
    </source>
</evidence>
<dbReference type="InterPro" id="IPR007016">
    <property type="entry name" value="O-antigen_ligase-rel_domated"/>
</dbReference>
<feature type="transmembrane region" description="Helical" evidence="5">
    <location>
        <begin position="38"/>
        <end position="56"/>
    </location>
</feature>
<dbReference type="GO" id="GO:0016874">
    <property type="term" value="F:ligase activity"/>
    <property type="evidence" value="ECO:0007669"/>
    <property type="project" value="UniProtKB-KW"/>
</dbReference>
<name>A0AA42PPS3_9ENTR</name>
<feature type="transmembrane region" description="Helical" evidence="5">
    <location>
        <begin position="367"/>
        <end position="384"/>
    </location>
</feature>
<feature type="transmembrane region" description="Helical" evidence="5">
    <location>
        <begin position="68"/>
        <end position="90"/>
    </location>
</feature>
<keyword evidence="7" id="KW-0436">Ligase</keyword>
<evidence type="ECO:0000259" key="6">
    <source>
        <dbReference type="Pfam" id="PF04932"/>
    </source>
</evidence>
<dbReference type="RefSeq" id="WP_280028462.1">
    <property type="nucleotide sequence ID" value="NZ_JAOCAP010000003.1"/>
</dbReference>
<evidence type="ECO:0000256" key="4">
    <source>
        <dbReference type="ARBA" id="ARBA00023136"/>
    </source>
</evidence>
<comment type="subcellular location">
    <subcellularLocation>
        <location evidence="1">Membrane</location>
        <topology evidence="1">Multi-pass membrane protein</topology>
    </subcellularLocation>
</comment>
<protein>
    <submittedName>
        <fullName evidence="7">O-antigen ligase family protein</fullName>
    </submittedName>
</protein>
<feature type="transmembrane region" description="Helical" evidence="5">
    <location>
        <begin position="336"/>
        <end position="360"/>
    </location>
</feature>
<evidence type="ECO:0000256" key="1">
    <source>
        <dbReference type="ARBA" id="ARBA00004141"/>
    </source>
</evidence>
<feature type="transmembrane region" description="Helical" evidence="5">
    <location>
        <begin position="191"/>
        <end position="208"/>
    </location>
</feature>
<dbReference type="Proteomes" id="UP001158416">
    <property type="component" value="Unassembled WGS sequence"/>
</dbReference>
<comment type="caution">
    <text evidence="7">The sequence shown here is derived from an EMBL/GenBank/DDBJ whole genome shotgun (WGS) entry which is preliminary data.</text>
</comment>
<feature type="transmembrane region" description="Helical" evidence="5">
    <location>
        <begin position="214"/>
        <end position="230"/>
    </location>
</feature>
<keyword evidence="2 5" id="KW-0812">Transmembrane</keyword>
<dbReference type="EMBL" id="JAOCAP010000003">
    <property type="protein sequence ID" value="MDH1318564.1"/>
    <property type="molecule type" value="Genomic_DNA"/>
</dbReference>
<evidence type="ECO:0000256" key="3">
    <source>
        <dbReference type="ARBA" id="ARBA00022989"/>
    </source>
</evidence>
<feature type="transmembrane region" description="Helical" evidence="5">
    <location>
        <begin position="167"/>
        <end position="184"/>
    </location>
</feature>
<feature type="transmembrane region" description="Helical" evidence="5">
    <location>
        <begin position="237"/>
        <end position="259"/>
    </location>
</feature>
<dbReference type="Pfam" id="PF04932">
    <property type="entry name" value="Wzy_C"/>
    <property type="match status" value="1"/>
</dbReference>
<evidence type="ECO:0000313" key="8">
    <source>
        <dbReference type="Proteomes" id="UP001158416"/>
    </source>
</evidence>
<feature type="transmembrane region" description="Helical" evidence="5">
    <location>
        <begin position="127"/>
        <end position="147"/>
    </location>
</feature>
<reference evidence="7" key="1">
    <citation type="submission" date="2022-09" db="EMBL/GenBank/DDBJ databases">
        <title>Intensive care unit water sources are persistently colonized with multi-drug resistant bacteria and are the site of extensive horizontal gene transfer of antibiotic resistance genes.</title>
        <authorList>
            <person name="Diorio-Toth L."/>
        </authorList>
    </citation>
    <scope>NUCLEOTIDE SEQUENCE</scope>
    <source>
        <strain evidence="7">GD03936</strain>
    </source>
</reference>
<organism evidence="7 8">
    <name type="scientific">Enterobacter bugandensis</name>
    <dbReference type="NCBI Taxonomy" id="881260"/>
    <lineage>
        <taxon>Bacteria</taxon>
        <taxon>Pseudomonadati</taxon>
        <taxon>Pseudomonadota</taxon>
        <taxon>Gammaproteobacteria</taxon>
        <taxon>Enterobacterales</taxon>
        <taxon>Enterobacteriaceae</taxon>
        <taxon>Enterobacter</taxon>
    </lineage>
</organism>
<keyword evidence="3 5" id="KW-1133">Transmembrane helix</keyword>
<dbReference type="GO" id="GO:0016020">
    <property type="term" value="C:membrane"/>
    <property type="evidence" value="ECO:0007669"/>
    <property type="project" value="UniProtKB-SubCell"/>
</dbReference>
<dbReference type="InterPro" id="IPR051533">
    <property type="entry name" value="WaaL-like"/>
</dbReference>
<evidence type="ECO:0000256" key="5">
    <source>
        <dbReference type="SAM" id="Phobius"/>
    </source>
</evidence>
<keyword evidence="4 5" id="KW-0472">Membrane</keyword>
<feature type="domain" description="O-antigen ligase-related" evidence="6">
    <location>
        <begin position="197"/>
        <end position="352"/>
    </location>
</feature>
<evidence type="ECO:0000313" key="7">
    <source>
        <dbReference type="EMBL" id="MDH1318564.1"/>
    </source>
</evidence>
<dbReference type="PANTHER" id="PTHR37422:SF17">
    <property type="entry name" value="O-ANTIGEN LIGASE"/>
    <property type="match status" value="1"/>
</dbReference>
<feature type="transmembrane region" description="Helical" evidence="5">
    <location>
        <begin position="12"/>
        <end position="32"/>
    </location>
</feature>